<protein>
    <submittedName>
        <fullName evidence="1">Uncharacterized protein</fullName>
    </submittedName>
</protein>
<organism evidence="1 2">
    <name type="scientific">Pistacia atlantica</name>
    <dbReference type="NCBI Taxonomy" id="434234"/>
    <lineage>
        <taxon>Eukaryota</taxon>
        <taxon>Viridiplantae</taxon>
        <taxon>Streptophyta</taxon>
        <taxon>Embryophyta</taxon>
        <taxon>Tracheophyta</taxon>
        <taxon>Spermatophyta</taxon>
        <taxon>Magnoliopsida</taxon>
        <taxon>eudicotyledons</taxon>
        <taxon>Gunneridae</taxon>
        <taxon>Pentapetalae</taxon>
        <taxon>rosids</taxon>
        <taxon>malvids</taxon>
        <taxon>Sapindales</taxon>
        <taxon>Anacardiaceae</taxon>
        <taxon>Pistacia</taxon>
    </lineage>
</organism>
<dbReference type="EMBL" id="CM047902">
    <property type="protein sequence ID" value="KAJ0095738.1"/>
    <property type="molecule type" value="Genomic_DNA"/>
</dbReference>
<name>A0ACC1BA73_9ROSI</name>
<dbReference type="Proteomes" id="UP001164250">
    <property type="component" value="Chromosome 6"/>
</dbReference>
<sequence length="263" mass="28789">MDKRDASHLIAKALAVDTDTKQVESGRGAVFDCNICLHSARDPILTCCGHLFCWLCFYQVPYIYSYVKECPVCKGDVKDSSIIPIYGNGDDDNAHKTKFRECLQIPPRPQAPRIESKRQQLINRGAFSSPIGVRIQQVSNVIDALGEQTRSADVDAVLYSTEMEGNEYHRSVQVSRLLSQGAASFSSLSSALNLAMDSAERLVEDLEAYINGNHVGRSQQESLHVDRDSFSSIAAVVQLESQSMDTAAEIESAVPPSGSSLKS</sequence>
<evidence type="ECO:0000313" key="2">
    <source>
        <dbReference type="Proteomes" id="UP001164250"/>
    </source>
</evidence>
<proteinExistence type="predicted"/>
<gene>
    <name evidence="1" type="ORF">Patl1_17291</name>
</gene>
<reference evidence="2" key="1">
    <citation type="journal article" date="2023" name="G3 (Bethesda)">
        <title>Genome assembly and association tests identify interacting loci associated with vigor, precocity, and sex in interspecific pistachio rootstocks.</title>
        <authorList>
            <person name="Palmer W."/>
            <person name="Jacygrad E."/>
            <person name="Sagayaradj S."/>
            <person name="Cavanaugh K."/>
            <person name="Han R."/>
            <person name="Bertier L."/>
            <person name="Beede B."/>
            <person name="Kafkas S."/>
            <person name="Golino D."/>
            <person name="Preece J."/>
            <person name="Michelmore R."/>
        </authorList>
    </citation>
    <scope>NUCLEOTIDE SEQUENCE [LARGE SCALE GENOMIC DNA]</scope>
</reference>
<comment type="caution">
    <text evidence="1">The sequence shown here is derived from an EMBL/GenBank/DDBJ whole genome shotgun (WGS) entry which is preliminary data.</text>
</comment>
<keyword evidence="2" id="KW-1185">Reference proteome</keyword>
<evidence type="ECO:0000313" key="1">
    <source>
        <dbReference type="EMBL" id="KAJ0095738.1"/>
    </source>
</evidence>
<accession>A0ACC1BA73</accession>